<dbReference type="EMBL" id="AAOA02000005">
    <property type="protein sequence ID" value="EAQ96149.2"/>
    <property type="molecule type" value="Genomic_DNA"/>
</dbReference>
<dbReference type="STRING" id="314285.KT71_18826"/>
<comment type="caution">
    <text evidence="1">The sequence shown here is derived from an EMBL/GenBank/DDBJ whole genome shotgun (WGS) entry which is preliminary data.</text>
</comment>
<dbReference type="AlphaFoldDB" id="A4ACV8"/>
<evidence type="ECO:0000313" key="1">
    <source>
        <dbReference type="EMBL" id="EAQ96149.2"/>
    </source>
</evidence>
<dbReference type="HOGENOM" id="CLU_027257_0_0_6"/>
<dbReference type="InterPro" id="IPR056955">
    <property type="entry name" value="ORC-CDC6-like"/>
</dbReference>
<accession>A4ACV8</accession>
<evidence type="ECO:0000313" key="2">
    <source>
        <dbReference type="Proteomes" id="UP000019205"/>
    </source>
</evidence>
<dbReference type="Proteomes" id="UP000019205">
    <property type="component" value="Chromosome"/>
</dbReference>
<organism evidence="1 2">
    <name type="scientific">Congregibacter litoralis KT71</name>
    <dbReference type="NCBI Taxonomy" id="314285"/>
    <lineage>
        <taxon>Bacteria</taxon>
        <taxon>Pseudomonadati</taxon>
        <taxon>Pseudomonadota</taxon>
        <taxon>Gammaproteobacteria</taxon>
        <taxon>Cellvibrionales</taxon>
        <taxon>Halieaceae</taxon>
        <taxon>Congregibacter</taxon>
    </lineage>
</organism>
<protein>
    <submittedName>
        <fullName evidence="1">Uncharacterized protein</fullName>
    </submittedName>
</protein>
<dbReference type="SUPFAM" id="SSF52540">
    <property type="entry name" value="P-loop containing nucleoside triphosphate hydrolases"/>
    <property type="match status" value="1"/>
</dbReference>
<name>A4ACV8_9GAMM</name>
<sequence length="697" mass="78923">MSTDLHELFSKNRSEESNDDNWAEFIVPPYFDGLDIKNQSKSLAVVGGRGCGKTTILRYFCHASQFSASRGSLPDDALSHIGLYWRADTNFLNGFVGCGQEDNVWRSAFEHVLACDLGVEFLDSILNLNCNDERKRHYGNLDALDFDEVRDYDPSLSRDIDSLRKDLRSRSRRLSAWVNNLESVSKPVFLPFPGFLATLIECVKANLPYLSQASYAVFIDEYENTRTEQQELINGLLKHSKKPLLFNIAMKRNGLHTTETIGPESIQQISDYRIIDLELELDDQKFELFAAELLFFRLSEKLESTFPNMPIDPSALRDVTRVEERYGDSNYRRQVIHVAEQLLPRVPAVQAATEILRDEPLRKRLEIRIDKALKKRGSELTSDCFIFEDLPGPSVITWALLNRDSENPDQLLQELKNEKQGKSTRFSSNGNLINNNLFGCVNAIYIDAQRDSILFSGFKTLTLVSRHNIRHTLELIHRIFKEHELNRQSQSEITVSPTTQASAMRLASEKILDDVSGGCGKLGPQLQNLAKSLGSLFRALHRSDRQSEPETNHFTLSHGDSNSELAPVIREAEKWSILYQQKETKMKSVGATDSDYVLNPIFSPFYQVSYRKKRSTQLSARDILIMSSGDQATRDALIRDLSTKSSALQPTADLFGEGSTPIPRTVLKRLKTSGLALPLFVSCEDYGIARCSQIYLL</sequence>
<dbReference type="Pfam" id="PF24389">
    <property type="entry name" value="ORC-CDC6-like"/>
    <property type="match status" value="1"/>
</dbReference>
<dbReference type="InterPro" id="IPR027417">
    <property type="entry name" value="P-loop_NTPase"/>
</dbReference>
<reference evidence="1 2" key="1">
    <citation type="journal article" date="2007" name="Proc. Natl. Acad. Sci. U.S.A.">
        <title>Characterization of a marine gammaproteobacterium capable of aerobic anoxygenic photosynthesis.</title>
        <authorList>
            <person name="Fuchs B.M."/>
            <person name="Spring S."/>
            <person name="Teeling H."/>
            <person name="Quast C."/>
            <person name="Wulf J."/>
            <person name="Schattenhofer M."/>
            <person name="Yan S."/>
            <person name="Ferriera S."/>
            <person name="Johnson J."/>
            <person name="Glockner F.O."/>
            <person name="Amann R."/>
        </authorList>
    </citation>
    <scope>NUCLEOTIDE SEQUENCE [LARGE SCALE GENOMIC DNA]</scope>
    <source>
        <strain evidence="1">KT71</strain>
    </source>
</reference>
<keyword evidence="2" id="KW-1185">Reference proteome</keyword>
<dbReference type="OrthoDB" id="271711at2"/>
<reference evidence="1 2" key="2">
    <citation type="journal article" date="2009" name="PLoS ONE">
        <title>The photosynthetic apparatus and its regulation in the aerobic gammaproteobacterium Congregibacter litoralis gen. nov., sp. nov.</title>
        <authorList>
            <person name="Spring S."/>
            <person name="Lunsdorf H."/>
            <person name="Fuchs B.M."/>
            <person name="Tindall B.J."/>
        </authorList>
    </citation>
    <scope>NUCLEOTIDE SEQUENCE [LARGE SCALE GENOMIC DNA]</scope>
    <source>
        <strain evidence="1">KT71</strain>
    </source>
</reference>
<proteinExistence type="predicted"/>
<gene>
    <name evidence="1" type="ORF">KT71_18826</name>
</gene>
<dbReference type="eggNOG" id="ENOG5030XFA">
    <property type="taxonomic scope" value="Bacteria"/>
</dbReference>
<dbReference type="RefSeq" id="WP_023660444.1">
    <property type="nucleotide sequence ID" value="NZ_CM002299.1"/>
</dbReference>